<sequence>MTDQARPPIDPYPLSDYVAWAGRRNRDPILEIFQQKFPDSGDALELASGSGLHINHFAPHFPKIRFQPSDLIPEVFNSITEKREAAGNSNVADPIRIDLTDPATWPSAAERRYDVIFVINIFQVAPVSIADGIAALAAKLLKDDGFVAIYGPFKVDGDYTTDSNKAFDAEILAAKVPEWGLKDVRDLEKAAKPHGIVLKEKIDRPANNFILIFARG</sequence>
<dbReference type="Gene3D" id="3.40.50.150">
    <property type="entry name" value="Vaccinia Virus protein VP39"/>
    <property type="match status" value="1"/>
</dbReference>
<protein>
    <recommendedName>
        <fullName evidence="3">DUF938 domain-containing protein</fullName>
    </recommendedName>
</protein>
<comment type="caution">
    <text evidence="1">The sequence shown here is derived from an EMBL/GenBank/DDBJ whole genome shotgun (WGS) entry which is preliminary data.</text>
</comment>
<dbReference type="Pfam" id="PF06080">
    <property type="entry name" value="DUF938"/>
    <property type="match status" value="1"/>
</dbReference>
<reference evidence="2" key="1">
    <citation type="submission" date="2017-12" db="EMBL/GenBank/DDBJ databases">
        <title>Draft genome sequence of Telmatospirillum siberiense 26-4b1T, an acidotolerant peatland alphaproteobacterium potentially involved in sulfur cycling.</title>
        <authorList>
            <person name="Hausmann B."/>
            <person name="Pjevac P."/>
            <person name="Schreck K."/>
            <person name="Herbold C.W."/>
            <person name="Daims H."/>
            <person name="Wagner M."/>
            <person name="Pester M."/>
            <person name="Loy A."/>
        </authorList>
    </citation>
    <scope>NUCLEOTIDE SEQUENCE [LARGE SCALE GENOMIC DNA]</scope>
    <source>
        <strain evidence="2">26-4b1</strain>
    </source>
</reference>
<dbReference type="EMBL" id="PIUM01000038">
    <property type="protein sequence ID" value="PKU22067.1"/>
    <property type="molecule type" value="Genomic_DNA"/>
</dbReference>
<dbReference type="AlphaFoldDB" id="A0A2N3PNV6"/>
<organism evidence="1 2">
    <name type="scientific">Telmatospirillum siberiense</name>
    <dbReference type="NCBI Taxonomy" id="382514"/>
    <lineage>
        <taxon>Bacteria</taxon>
        <taxon>Pseudomonadati</taxon>
        <taxon>Pseudomonadota</taxon>
        <taxon>Alphaproteobacteria</taxon>
        <taxon>Rhodospirillales</taxon>
        <taxon>Rhodospirillaceae</taxon>
        <taxon>Telmatospirillum</taxon>
    </lineage>
</organism>
<dbReference type="InterPro" id="IPR010342">
    <property type="entry name" value="DUF938"/>
</dbReference>
<dbReference type="InterPro" id="IPR029063">
    <property type="entry name" value="SAM-dependent_MTases_sf"/>
</dbReference>
<accession>A0A2N3PNV6</accession>
<dbReference type="Proteomes" id="UP000233293">
    <property type="component" value="Unassembled WGS sequence"/>
</dbReference>
<dbReference type="OrthoDB" id="5525831at2"/>
<keyword evidence="2" id="KW-1185">Reference proteome</keyword>
<dbReference type="PANTHER" id="PTHR20974">
    <property type="entry name" value="UPF0585 PROTEIN CG18661"/>
    <property type="match status" value="1"/>
</dbReference>
<evidence type="ECO:0000313" key="1">
    <source>
        <dbReference type="EMBL" id="PKU22067.1"/>
    </source>
</evidence>
<dbReference type="RefSeq" id="WP_101253071.1">
    <property type="nucleotide sequence ID" value="NZ_PIUM01000038.1"/>
</dbReference>
<name>A0A2N3PNV6_9PROT</name>
<proteinExistence type="predicted"/>
<evidence type="ECO:0008006" key="3">
    <source>
        <dbReference type="Google" id="ProtNLM"/>
    </source>
</evidence>
<dbReference type="SUPFAM" id="SSF53335">
    <property type="entry name" value="S-adenosyl-L-methionine-dependent methyltransferases"/>
    <property type="match status" value="1"/>
</dbReference>
<dbReference type="PANTHER" id="PTHR20974:SF0">
    <property type="entry name" value="UPF0585 PROTEIN CG18661"/>
    <property type="match status" value="1"/>
</dbReference>
<evidence type="ECO:0000313" key="2">
    <source>
        <dbReference type="Proteomes" id="UP000233293"/>
    </source>
</evidence>
<gene>
    <name evidence="1" type="ORF">CWS72_23400</name>
</gene>